<feature type="domain" description="Prepilin peptidase A24 N-terminal" evidence="12">
    <location>
        <begin position="19"/>
        <end position="99"/>
    </location>
</feature>
<dbReference type="PRINTS" id="PR00864">
    <property type="entry name" value="PREPILNPTASE"/>
</dbReference>
<evidence type="ECO:0000259" key="11">
    <source>
        <dbReference type="Pfam" id="PF01478"/>
    </source>
</evidence>
<dbReference type="EMBL" id="JAEEGA010000012">
    <property type="protein sequence ID" value="MBP1042797.1"/>
    <property type="molecule type" value="Genomic_DNA"/>
</dbReference>
<keyword evidence="3" id="KW-1003">Cell membrane</keyword>
<dbReference type="Proteomes" id="UP000674938">
    <property type="component" value="Unassembled WGS sequence"/>
</dbReference>
<feature type="transmembrane region" description="Helical" evidence="10">
    <location>
        <begin position="12"/>
        <end position="35"/>
    </location>
</feature>
<reference evidence="13" key="1">
    <citation type="submission" date="2020-12" db="EMBL/GenBank/DDBJ databases">
        <title>Vagococcus allomyrinae sp. nov. and Enterococcus lavae sp. nov., isolated from the larvae of Allomyrina dichotoma.</title>
        <authorList>
            <person name="Lee S.D."/>
        </authorList>
    </citation>
    <scope>NUCLEOTIDE SEQUENCE</scope>
    <source>
        <strain evidence="13">BWB3-3</strain>
    </source>
</reference>
<dbReference type="GO" id="GO:0006465">
    <property type="term" value="P:signal peptide processing"/>
    <property type="evidence" value="ECO:0007669"/>
    <property type="project" value="TreeGrafter"/>
</dbReference>
<dbReference type="RefSeq" id="WP_209530332.1">
    <property type="nucleotide sequence ID" value="NZ_JAEEGA010000012.1"/>
</dbReference>
<keyword evidence="9" id="KW-0489">Methyltransferase</keyword>
<protein>
    <recommendedName>
        <fullName evidence="9">Prepilin leader peptidase/N-methyltransferase</fullName>
        <ecNumber evidence="9">2.1.1.-</ecNumber>
        <ecNumber evidence="9">3.4.23.43</ecNumber>
    </recommendedName>
</protein>
<comment type="similarity">
    <text evidence="2 8">Belongs to the peptidase A24 family.</text>
</comment>
<sequence length="259" mass="29206">MNIFGVYVPEIVMYLYIFIIGMCLGSFFMVVGYRVPKGETLSGRSHCDACHHQLKAWQLIPGISYLLLKGKCHYCSSKIGVFSPVFEVISGVLFVMSAVLLQLTPETIVSFTMMSLLLIITVSDLEYQVIPNKVLLPFFILALVERLLIPQNDYWWYSFAGFLVGFLPLFLLTMVKDQSMGGGDIKLFAVLGIFIGPLQVLFVLFVASLVALIYYIVIFLIKRTSQKQVPFGPFIAIGTIIVYHVSIVDFELLIELFTR</sequence>
<evidence type="ECO:0000256" key="10">
    <source>
        <dbReference type="SAM" id="Phobius"/>
    </source>
</evidence>
<evidence type="ECO:0000256" key="8">
    <source>
        <dbReference type="RuleBase" id="RU003793"/>
    </source>
</evidence>
<dbReference type="Pfam" id="PF06750">
    <property type="entry name" value="A24_N_bact"/>
    <property type="match status" value="1"/>
</dbReference>
<dbReference type="PANTHER" id="PTHR30487:SF0">
    <property type="entry name" value="PREPILIN LEADER PEPTIDASE_N-METHYLTRANSFERASE-RELATED"/>
    <property type="match status" value="1"/>
</dbReference>
<dbReference type="GO" id="GO:0004190">
    <property type="term" value="F:aspartic-type endopeptidase activity"/>
    <property type="evidence" value="ECO:0007669"/>
    <property type="project" value="UniProtKB-EC"/>
</dbReference>
<feature type="domain" description="Prepilin type IV endopeptidase peptidase" evidence="11">
    <location>
        <begin position="113"/>
        <end position="215"/>
    </location>
</feature>
<keyword evidence="9" id="KW-0378">Hydrolase</keyword>
<organism evidence="13 14">
    <name type="scientific">Vagococcus allomyrinae</name>
    <dbReference type="NCBI Taxonomy" id="2794353"/>
    <lineage>
        <taxon>Bacteria</taxon>
        <taxon>Bacillati</taxon>
        <taxon>Bacillota</taxon>
        <taxon>Bacilli</taxon>
        <taxon>Lactobacillales</taxon>
        <taxon>Enterococcaceae</taxon>
        <taxon>Vagococcus</taxon>
    </lineage>
</organism>
<evidence type="ECO:0000256" key="5">
    <source>
        <dbReference type="ARBA" id="ARBA00022692"/>
    </source>
</evidence>
<keyword evidence="9" id="KW-0511">Multifunctional enzyme</keyword>
<evidence type="ECO:0000259" key="12">
    <source>
        <dbReference type="Pfam" id="PF06750"/>
    </source>
</evidence>
<evidence type="ECO:0000313" key="13">
    <source>
        <dbReference type="EMBL" id="MBP1042797.1"/>
    </source>
</evidence>
<dbReference type="GO" id="GO:0005886">
    <property type="term" value="C:plasma membrane"/>
    <property type="evidence" value="ECO:0007669"/>
    <property type="project" value="UniProtKB-SubCell"/>
</dbReference>
<feature type="transmembrane region" description="Helical" evidence="10">
    <location>
        <begin position="79"/>
        <end position="101"/>
    </location>
</feature>
<evidence type="ECO:0000256" key="4">
    <source>
        <dbReference type="ARBA" id="ARBA00022519"/>
    </source>
</evidence>
<dbReference type="Gene3D" id="1.20.120.1220">
    <property type="match status" value="1"/>
</dbReference>
<gene>
    <name evidence="13" type="ORF">I6N95_17400</name>
</gene>
<dbReference type="EC" id="3.4.23.43" evidence="9"/>
<dbReference type="InterPro" id="IPR050882">
    <property type="entry name" value="Prepilin_peptidase/N-MTase"/>
</dbReference>
<keyword evidence="6 10" id="KW-1133">Transmembrane helix</keyword>
<feature type="transmembrane region" description="Helical" evidence="10">
    <location>
        <begin position="187"/>
        <end position="220"/>
    </location>
</feature>
<accession>A0A940PDX5</accession>
<dbReference type="AlphaFoldDB" id="A0A940PDX5"/>
<comment type="function">
    <text evidence="9">Plays an essential role in type IV pili and type II pseudopili formation by proteolytically removing the leader sequence from substrate proteins and subsequently monomethylating the alpha-amino group of the newly exposed N-terminal phenylalanine.</text>
</comment>
<evidence type="ECO:0000256" key="9">
    <source>
        <dbReference type="RuleBase" id="RU003794"/>
    </source>
</evidence>
<dbReference type="InterPro" id="IPR010627">
    <property type="entry name" value="Prepilin_pept_A24_N"/>
</dbReference>
<comment type="subcellular location">
    <subcellularLocation>
        <location evidence="1">Cell inner membrane</location>
        <topology evidence="1">Multi-pass membrane protein</topology>
    </subcellularLocation>
    <subcellularLocation>
        <location evidence="9">Cell membrane</location>
        <topology evidence="9">Multi-pass membrane protein</topology>
    </subcellularLocation>
</comment>
<feature type="transmembrane region" description="Helical" evidence="10">
    <location>
        <begin position="232"/>
        <end position="254"/>
    </location>
</feature>
<evidence type="ECO:0000256" key="1">
    <source>
        <dbReference type="ARBA" id="ARBA00004429"/>
    </source>
</evidence>
<keyword evidence="4" id="KW-0997">Cell inner membrane</keyword>
<dbReference type="GO" id="GO:0032259">
    <property type="term" value="P:methylation"/>
    <property type="evidence" value="ECO:0007669"/>
    <property type="project" value="UniProtKB-KW"/>
</dbReference>
<keyword evidence="14" id="KW-1185">Reference proteome</keyword>
<proteinExistence type="inferred from homology"/>
<comment type="catalytic activity">
    <reaction evidence="9">
        <text>Typically cleaves a -Gly-|-Phe- bond to release an N-terminal, basic peptide of 5-8 residues from type IV prepilin, and then N-methylates the new N-terminal amino group, the methyl donor being S-adenosyl-L-methionine.</text>
        <dbReference type="EC" id="3.4.23.43"/>
    </reaction>
</comment>
<comment type="caution">
    <text evidence="13">The sequence shown here is derived from an EMBL/GenBank/DDBJ whole genome shotgun (WGS) entry which is preliminary data.</text>
</comment>
<keyword evidence="7 10" id="KW-0472">Membrane</keyword>
<dbReference type="EC" id="2.1.1.-" evidence="9"/>
<feature type="transmembrane region" description="Helical" evidence="10">
    <location>
        <begin position="107"/>
        <end position="127"/>
    </location>
</feature>
<evidence type="ECO:0000313" key="14">
    <source>
        <dbReference type="Proteomes" id="UP000674938"/>
    </source>
</evidence>
<dbReference type="InterPro" id="IPR014032">
    <property type="entry name" value="Peptidase_A24A_bac"/>
</dbReference>
<keyword evidence="9" id="KW-0645">Protease</keyword>
<evidence type="ECO:0000256" key="3">
    <source>
        <dbReference type="ARBA" id="ARBA00022475"/>
    </source>
</evidence>
<dbReference type="InterPro" id="IPR000045">
    <property type="entry name" value="Prepilin_IV_endopep_pep"/>
</dbReference>
<dbReference type="PANTHER" id="PTHR30487">
    <property type="entry name" value="TYPE 4 PREPILIN-LIKE PROTEINS LEADER PEPTIDE-PROCESSING ENZYME"/>
    <property type="match status" value="1"/>
</dbReference>
<name>A0A940PDX5_9ENTE</name>
<keyword evidence="5 9" id="KW-0812">Transmembrane</keyword>
<dbReference type="Pfam" id="PF01478">
    <property type="entry name" value="Peptidase_A24"/>
    <property type="match status" value="1"/>
</dbReference>
<dbReference type="GO" id="GO:0008168">
    <property type="term" value="F:methyltransferase activity"/>
    <property type="evidence" value="ECO:0007669"/>
    <property type="project" value="UniProtKB-KW"/>
</dbReference>
<feature type="transmembrane region" description="Helical" evidence="10">
    <location>
        <begin position="155"/>
        <end position="175"/>
    </location>
</feature>
<evidence type="ECO:0000256" key="2">
    <source>
        <dbReference type="ARBA" id="ARBA00005801"/>
    </source>
</evidence>
<keyword evidence="9" id="KW-0808">Transferase</keyword>
<evidence type="ECO:0000256" key="6">
    <source>
        <dbReference type="ARBA" id="ARBA00022989"/>
    </source>
</evidence>
<evidence type="ECO:0000256" key="7">
    <source>
        <dbReference type="ARBA" id="ARBA00023136"/>
    </source>
</evidence>